<dbReference type="AlphaFoldDB" id="A0A2P2QBA6"/>
<sequence>MHNQPYHKMYWITQMFKLQMQFSLHL</sequence>
<organism evidence="1">
    <name type="scientific">Rhizophora mucronata</name>
    <name type="common">Asiatic mangrove</name>
    <dbReference type="NCBI Taxonomy" id="61149"/>
    <lineage>
        <taxon>Eukaryota</taxon>
        <taxon>Viridiplantae</taxon>
        <taxon>Streptophyta</taxon>
        <taxon>Embryophyta</taxon>
        <taxon>Tracheophyta</taxon>
        <taxon>Spermatophyta</taxon>
        <taxon>Magnoliopsida</taxon>
        <taxon>eudicotyledons</taxon>
        <taxon>Gunneridae</taxon>
        <taxon>Pentapetalae</taxon>
        <taxon>rosids</taxon>
        <taxon>fabids</taxon>
        <taxon>Malpighiales</taxon>
        <taxon>Rhizophoraceae</taxon>
        <taxon>Rhizophora</taxon>
    </lineage>
</organism>
<dbReference type="EMBL" id="GGEC01083804">
    <property type="protein sequence ID" value="MBX64288.1"/>
    <property type="molecule type" value="Transcribed_RNA"/>
</dbReference>
<name>A0A2P2QBA6_RHIMU</name>
<accession>A0A2P2QBA6</accession>
<reference evidence="1" key="1">
    <citation type="submission" date="2018-02" db="EMBL/GenBank/DDBJ databases">
        <title>Rhizophora mucronata_Transcriptome.</title>
        <authorList>
            <person name="Meera S.P."/>
            <person name="Sreeshan A."/>
            <person name="Augustine A."/>
        </authorList>
    </citation>
    <scope>NUCLEOTIDE SEQUENCE</scope>
    <source>
        <tissue evidence="1">Leaf</tissue>
    </source>
</reference>
<protein>
    <submittedName>
        <fullName evidence="1">Uncharacterized protein</fullName>
    </submittedName>
</protein>
<proteinExistence type="predicted"/>
<evidence type="ECO:0000313" key="1">
    <source>
        <dbReference type="EMBL" id="MBX64288.1"/>
    </source>
</evidence>